<dbReference type="InterPro" id="IPR000073">
    <property type="entry name" value="AB_hydrolase_1"/>
</dbReference>
<keyword evidence="4" id="KW-1185">Reference proteome</keyword>
<dbReference type="Gene3D" id="3.40.50.1820">
    <property type="entry name" value="alpha/beta hydrolase"/>
    <property type="match status" value="1"/>
</dbReference>
<evidence type="ECO:0000313" key="3">
    <source>
        <dbReference type="EMBL" id="TFU01477.1"/>
    </source>
</evidence>
<evidence type="ECO:0000313" key="4">
    <source>
        <dbReference type="Proteomes" id="UP000297737"/>
    </source>
</evidence>
<feature type="domain" description="AB hydrolase-1" evidence="2">
    <location>
        <begin position="29"/>
        <end position="316"/>
    </location>
</feature>
<dbReference type="InterPro" id="IPR000639">
    <property type="entry name" value="Epox_hydrolase-like"/>
</dbReference>
<organism evidence="3 4">
    <name type="scientific">Glacieibacterium arshaanense</name>
    <dbReference type="NCBI Taxonomy" id="2511025"/>
    <lineage>
        <taxon>Bacteria</taxon>
        <taxon>Pseudomonadati</taxon>
        <taxon>Pseudomonadota</taxon>
        <taxon>Alphaproteobacteria</taxon>
        <taxon>Sphingomonadales</taxon>
        <taxon>Sphingosinicellaceae</taxon>
        <taxon>Glacieibacterium</taxon>
    </lineage>
</organism>
<dbReference type="SUPFAM" id="SSF53474">
    <property type="entry name" value="alpha/beta-Hydrolases"/>
    <property type="match status" value="1"/>
</dbReference>
<keyword evidence="1 3" id="KW-0378">Hydrolase</keyword>
<evidence type="ECO:0000256" key="1">
    <source>
        <dbReference type="ARBA" id="ARBA00022801"/>
    </source>
</evidence>
<dbReference type="EMBL" id="SIHO01000003">
    <property type="protein sequence ID" value="TFU01477.1"/>
    <property type="molecule type" value="Genomic_DNA"/>
</dbReference>
<sequence length="340" mass="37829">MPQTIRELSLRSDRHTSFYLECGNPDGVPMIFVHGWPELSISWRHQLPVFAGLGFRAVAPDMRGYGRSRVHPRHEDYALENIVTDMIELLDALGAEKAVWVGHDWGSPVVWAIAQQHPDRCHGVASLCAPYLPEGLSVESALPYADRNLYPEDRFPAAQWDYMLFYRENFAAAHRAFDADPRAFVRLAFRAGDAAVVGQPAMTAMVRAQGGWFGPGAPAPALPRDETVLTQADEDAYTEALTRNGFFGPDSWYMNAPANAAYAERARANWQLKLPVLFAHARYDNVCETLVSRLAEPMRAHCTNLTETIVDSGHWMAQEQPVALNAALAKWCAAQFGGLF</sequence>
<dbReference type="OrthoDB" id="9812774at2"/>
<proteinExistence type="predicted"/>
<dbReference type="PANTHER" id="PTHR43329">
    <property type="entry name" value="EPOXIDE HYDROLASE"/>
    <property type="match status" value="1"/>
</dbReference>
<dbReference type="Proteomes" id="UP000297737">
    <property type="component" value="Unassembled WGS sequence"/>
</dbReference>
<comment type="caution">
    <text evidence="3">The sequence shown here is derived from an EMBL/GenBank/DDBJ whole genome shotgun (WGS) entry which is preliminary data.</text>
</comment>
<accession>A0A4Y9ELS0</accession>
<evidence type="ECO:0000259" key="2">
    <source>
        <dbReference type="Pfam" id="PF00561"/>
    </source>
</evidence>
<gene>
    <name evidence="3" type="ORF">EUV02_14495</name>
</gene>
<protein>
    <submittedName>
        <fullName evidence="3">Alpha/beta hydrolase</fullName>
    </submittedName>
</protein>
<dbReference type="GO" id="GO:0016787">
    <property type="term" value="F:hydrolase activity"/>
    <property type="evidence" value="ECO:0007669"/>
    <property type="project" value="UniProtKB-KW"/>
</dbReference>
<dbReference type="PRINTS" id="PR00412">
    <property type="entry name" value="EPOXHYDRLASE"/>
</dbReference>
<name>A0A4Y9ELS0_9SPHN</name>
<dbReference type="Pfam" id="PF00561">
    <property type="entry name" value="Abhydrolase_1"/>
    <property type="match status" value="1"/>
</dbReference>
<dbReference type="AlphaFoldDB" id="A0A4Y9ELS0"/>
<reference evidence="3 4" key="1">
    <citation type="submission" date="2019-02" db="EMBL/GenBank/DDBJ databases">
        <title>Polymorphobacter sp. isolated from the lake at the Tibet of China.</title>
        <authorList>
            <person name="Li A."/>
        </authorList>
    </citation>
    <scope>NUCLEOTIDE SEQUENCE [LARGE SCALE GENOMIC DNA]</scope>
    <source>
        <strain evidence="3 4">DJ1R-1</strain>
    </source>
</reference>
<dbReference type="InterPro" id="IPR029058">
    <property type="entry name" value="AB_hydrolase_fold"/>
</dbReference>
<dbReference type="RefSeq" id="WP_135246981.1">
    <property type="nucleotide sequence ID" value="NZ_SIHO01000003.1"/>
</dbReference>